<accession>A0AAJ1BHU9</accession>
<protein>
    <submittedName>
        <fullName evidence="7">Sigma-54 dependent transcriptional regulator</fullName>
    </submittedName>
</protein>
<dbReference type="PRINTS" id="PR01590">
    <property type="entry name" value="HTHFIS"/>
</dbReference>
<dbReference type="InterPro" id="IPR025944">
    <property type="entry name" value="Sigma_54_int_dom_CS"/>
</dbReference>
<dbReference type="EMBL" id="JAKUDL010000004">
    <property type="protein sequence ID" value="MCH4295051.1"/>
    <property type="molecule type" value="Genomic_DNA"/>
</dbReference>
<keyword evidence="8" id="KW-1185">Reference proteome</keyword>
<keyword evidence="3" id="KW-0805">Transcription regulation</keyword>
<evidence type="ECO:0000256" key="3">
    <source>
        <dbReference type="ARBA" id="ARBA00023015"/>
    </source>
</evidence>
<dbReference type="GO" id="GO:0005524">
    <property type="term" value="F:ATP binding"/>
    <property type="evidence" value="ECO:0007669"/>
    <property type="project" value="UniProtKB-KW"/>
</dbReference>
<dbReference type="Pfam" id="PF25601">
    <property type="entry name" value="AAA_lid_14"/>
    <property type="match status" value="1"/>
</dbReference>
<dbReference type="GO" id="GO:0043565">
    <property type="term" value="F:sequence-specific DNA binding"/>
    <property type="evidence" value="ECO:0007669"/>
    <property type="project" value="InterPro"/>
</dbReference>
<feature type="domain" description="Sigma-54 factor interaction" evidence="6">
    <location>
        <begin position="129"/>
        <end position="350"/>
    </location>
</feature>
<organism evidence="7 8">
    <name type="scientific">Shewanella zhuhaiensis</name>
    <dbReference type="NCBI Taxonomy" id="2919576"/>
    <lineage>
        <taxon>Bacteria</taxon>
        <taxon>Pseudomonadati</taxon>
        <taxon>Pseudomonadota</taxon>
        <taxon>Gammaproteobacteria</taxon>
        <taxon>Alteromonadales</taxon>
        <taxon>Shewanellaceae</taxon>
        <taxon>Shewanella</taxon>
    </lineage>
</organism>
<evidence type="ECO:0000256" key="5">
    <source>
        <dbReference type="ARBA" id="ARBA00023163"/>
    </source>
</evidence>
<dbReference type="InterPro" id="IPR003593">
    <property type="entry name" value="AAA+_ATPase"/>
</dbReference>
<dbReference type="Proteomes" id="UP001297581">
    <property type="component" value="Unassembled WGS sequence"/>
</dbReference>
<keyword evidence="2" id="KW-0067">ATP-binding</keyword>
<keyword evidence="4" id="KW-0238">DNA-binding</keyword>
<dbReference type="Pfam" id="PF00158">
    <property type="entry name" value="Sigma54_activat"/>
    <property type="match status" value="1"/>
</dbReference>
<dbReference type="InterPro" id="IPR027417">
    <property type="entry name" value="P-loop_NTPase"/>
</dbReference>
<evidence type="ECO:0000256" key="4">
    <source>
        <dbReference type="ARBA" id="ARBA00023125"/>
    </source>
</evidence>
<evidence type="ECO:0000313" key="8">
    <source>
        <dbReference type="Proteomes" id="UP001297581"/>
    </source>
</evidence>
<dbReference type="PANTHER" id="PTHR32071">
    <property type="entry name" value="TRANSCRIPTIONAL REGULATORY PROTEIN"/>
    <property type="match status" value="1"/>
</dbReference>
<dbReference type="InterPro" id="IPR025943">
    <property type="entry name" value="Sigma_54_int_dom_ATP-bd_2"/>
</dbReference>
<evidence type="ECO:0000313" key="7">
    <source>
        <dbReference type="EMBL" id="MCH4295051.1"/>
    </source>
</evidence>
<keyword evidence="5" id="KW-0804">Transcription</keyword>
<dbReference type="FunFam" id="3.40.50.300:FF:000006">
    <property type="entry name" value="DNA-binding transcriptional regulator NtrC"/>
    <property type="match status" value="1"/>
</dbReference>
<dbReference type="PROSITE" id="PS50045">
    <property type="entry name" value="SIGMA54_INTERACT_4"/>
    <property type="match status" value="1"/>
</dbReference>
<dbReference type="Gene3D" id="1.10.8.60">
    <property type="match status" value="1"/>
</dbReference>
<comment type="caution">
    <text evidence="7">The sequence shown here is derived from an EMBL/GenBank/DDBJ whole genome shotgun (WGS) entry which is preliminary data.</text>
</comment>
<dbReference type="InterPro" id="IPR002197">
    <property type="entry name" value="HTH_Fis"/>
</dbReference>
<dbReference type="SUPFAM" id="SSF46689">
    <property type="entry name" value="Homeodomain-like"/>
    <property type="match status" value="1"/>
</dbReference>
<dbReference type="PROSITE" id="PS00676">
    <property type="entry name" value="SIGMA54_INTERACT_2"/>
    <property type="match status" value="1"/>
</dbReference>
<keyword evidence="1" id="KW-0547">Nucleotide-binding</keyword>
<evidence type="ECO:0000256" key="1">
    <source>
        <dbReference type="ARBA" id="ARBA00022741"/>
    </source>
</evidence>
<name>A0AAJ1BHU9_9GAMM</name>
<evidence type="ECO:0000256" key="2">
    <source>
        <dbReference type="ARBA" id="ARBA00022840"/>
    </source>
</evidence>
<reference evidence="7 8" key="1">
    <citation type="submission" date="2022-02" db="EMBL/GenBank/DDBJ databases">
        <title>The genome sequence of Shewanella sp. 3B26.</title>
        <authorList>
            <person name="Du J."/>
        </authorList>
    </citation>
    <scope>NUCLEOTIDE SEQUENCE [LARGE SCALE GENOMIC DNA]</scope>
    <source>
        <strain evidence="7 8">3B26</strain>
    </source>
</reference>
<dbReference type="Gene3D" id="1.10.10.60">
    <property type="entry name" value="Homeodomain-like"/>
    <property type="match status" value="1"/>
</dbReference>
<dbReference type="RefSeq" id="WP_240591326.1">
    <property type="nucleotide sequence ID" value="NZ_JAKUDL010000004.1"/>
</dbReference>
<dbReference type="InterPro" id="IPR002078">
    <property type="entry name" value="Sigma_54_int"/>
</dbReference>
<dbReference type="SUPFAM" id="SSF52540">
    <property type="entry name" value="P-loop containing nucleoside triphosphate hydrolases"/>
    <property type="match status" value="1"/>
</dbReference>
<dbReference type="Pfam" id="PF02954">
    <property type="entry name" value="HTH_8"/>
    <property type="match status" value="1"/>
</dbReference>
<dbReference type="InterPro" id="IPR009057">
    <property type="entry name" value="Homeodomain-like_sf"/>
</dbReference>
<sequence length="420" mass="47063">MSLQKQCRIWSLSDLCIEDKVLLDSLAALGWQFPEAPESGTVGLAFVQPKDDLHQVMERLAAESRMLWIIVCNNDQLSELSRLFSLGIVFDFHHRPVQIELLSATLGHGLGVHKELLQLPEPARFSHDMTGLYEKAKRIANTDISVVIHGPSGSGKEYLARFVHQHSGRAQAPFVSLNCAGLPANLIQDELFGHEKGAFTGANQAHAGVFEQANGGTLLLDEIGDLPLELQGNFLQVLQQKSVRRLGSARYIPVDCRIIAASHKRLADLVEEGLFREDLFYRLNVIHLEVPALSQRRDEILPLADFFLEQYAARYGVRKHLSTEARFLLQEYHWPGNIRQLQNVLISAATLAETPIISGQELNLEHPRAELEAPLAQQVRLFEQQVILRAIGNNGGCRNKAARQLGISRHTLYRKLKQPE</sequence>
<dbReference type="SMART" id="SM00382">
    <property type="entry name" value="AAA"/>
    <property type="match status" value="1"/>
</dbReference>
<dbReference type="AlphaFoldDB" id="A0AAJ1BHU9"/>
<proteinExistence type="predicted"/>
<evidence type="ECO:0000259" key="6">
    <source>
        <dbReference type="PROSITE" id="PS50045"/>
    </source>
</evidence>
<dbReference type="Gene3D" id="3.40.50.300">
    <property type="entry name" value="P-loop containing nucleotide triphosphate hydrolases"/>
    <property type="match status" value="1"/>
</dbReference>
<gene>
    <name evidence="7" type="ORF">MJ923_12145</name>
</gene>
<dbReference type="PROSITE" id="PS00688">
    <property type="entry name" value="SIGMA54_INTERACT_3"/>
    <property type="match status" value="1"/>
</dbReference>
<dbReference type="InterPro" id="IPR058031">
    <property type="entry name" value="AAA_lid_NorR"/>
</dbReference>
<dbReference type="CDD" id="cd00009">
    <property type="entry name" value="AAA"/>
    <property type="match status" value="1"/>
</dbReference>
<dbReference type="GO" id="GO:0006355">
    <property type="term" value="P:regulation of DNA-templated transcription"/>
    <property type="evidence" value="ECO:0007669"/>
    <property type="project" value="InterPro"/>
</dbReference>